<dbReference type="CDD" id="cd24163">
    <property type="entry name" value="RWDD2_C"/>
    <property type="match status" value="1"/>
</dbReference>
<dbReference type="Pfam" id="PF06544">
    <property type="entry name" value="Prp3_C"/>
    <property type="match status" value="1"/>
</dbReference>
<evidence type="ECO:0000313" key="2">
    <source>
        <dbReference type="EMBL" id="JAG84957.1"/>
    </source>
</evidence>
<dbReference type="SMART" id="SM00591">
    <property type="entry name" value="RWD"/>
    <property type="match status" value="1"/>
</dbReference>
<dbReference type="PROSITE" id="PS50908">
    <property type="entry name" value="RWD"/>
    <property type="match status" value="1"/>
</dbReference>
<dbReference type="PANTHER" id="PTHR15955:SF8">
    <property type="entry name" value="RWD DOMAIN-CONTAINING PROTEIN 2B-RELATED"/>
    <property type="match status" value="1"/>
</dbReference>
<dbReference type="InterPro" id="IPR016135">
    <property type="entry name" value="UBQ-conjugating_enzyme/RWD"/>
</dbReference>
<dbReference type="Gene3D" id="3.10.110.10">
    <property type="entry name" value="Ubiquitin Conjugating Enzyme"/>
    <property type="match status" value="1"/>
</dbReference>
<organism evidence="2">
    <name type="scientific">Fopius arisanus</name>
    <dbReference type="NCBI Taxonomy" id="64838"/>
    <lineage>
        <taxon>Eukaryota</taxon>
        <taxon>Metazoa</taxon>
        <taxon>Ecdysozoa</taxon>
        <taxon>Arthropoda</taxon>
        <taxon>Hexapoda</taxon>
        <taxon>Insecta</taxon>
        <taxon>Pterygota</taxon>
        <taxon>Neoptera</taxon>
        <taxon>Endopterygota</taxon>
        <taxon>Hymenoptera</taxon>
        <taxon>Apocrita</taxon>
        <taxon>Ichneumonoidea</taxon>
        <taxon>Braconidae</taxon>
        <taxon>Opiinae</taxon>
        <taxon>Fopius</taxon>
    </lineage>
</organism>
<reference evidence="4" key="2">
    <citation type="submission" date="2025-04" db="UniProtKB">
        <authorList>
            <consortium name="RefSeq"/>
        </authorList>
    </citation>
    <scope>IDENTIFICATION</scope>
    <source>
        <strain evidence="4">USDA-PBARC FA_bdor</strain>
        <tissue evidence="4">Whole organism</tissue>
    </source>
</reference>
<feature type="domain" description="RWD" evidence="1">
    <location>
        <begin position="89"/>
        <end position="205"/>
    </location>
</feature>
<dbReference type="GeneID" id="105264322"/>
<dbReference type="CDD" id="cd23829">
    <property type="entry name" value="RWD_RWDD2"/>
    <property type="match status" value="1"/>
</dbReference>
<name>A0A0C9S067_9HYME</name>
<dbReference type="EMBL" id="GBYB01015190">
    <property type="protein sequence ID" value="JAG84957.1"/>
    <property type="molecule type" value="Transcribed_RNA"/>
</dbReference>
<dbReference type="KEGG" id="fas:105264322"/>
<dbReference type="InterPro" id="IPR059181">
    <property type="entry name" value="RWDD2A-B_C"/>
</dbReference>
<reference evidence="2" key="1">
    <citation type="submission" date="2015-01" db="EMBL/GenBank/DDBJ databases">
        <title>Transcriptome Assembly of Fopius arisanus.</title>
        <authorList>
            <person name="Geib S."/>
        </authorList>
    </citation>
    <scope>NUCLEOTIDE SEQUENCE</scope>
</reference>
<dbReference type="Pfam" id="PF05773">
    <property type="entry name" value="RWD"/>
    <property type="match status" value="1"/>
</dbReference>
<dbReference type="AlphaFoldDB" id="A0A0C9S067"/>
<sequence>MTLTCASKHISYQFKTSQEKKNAKSPPVRNDKPLISFLQSQNSHEISLHDCAICLRSDKKSLINFIVNRDIVAMSDVMKIRDYLTTQVIELETLQAVYPDELVISDHGALADINEFISGGHNDNPGRLAYSIKITVPEGCVDLHITLPLEYPGVSPDVYARGSALDRTQQTKLNDALIGFAKTQDPDEPCIYAIVSWMQDHLDGYLKHSKKNNEKDNRKNKKKNRKPSVFGRYWIYSHHIYSNIKRKDMADEAKECQLSGFCLAGKPGIICVEGSLEDCEYWWQKIKVMNWHKILLKLVEEENLDGRDVNTMRKFVEFQEISFPTTDKHNDMGQLLKYLTEHQSQHVFKDFFGVEGKITSSN</sequence>
<gene>
    <name evidence="2" type="primary">RWDD2A</name>
    <name evidence="4" type="synonym">LOC105264322</name>
    <name evidence="2" type="ORF">g.9105</name>
</gene>
<proteinExistence type="predicted"/>
<protein>
    <submittedName>
        <fullName evidence="4">RWD domain-containing protein 2A</fullName>
    </submittedName>
    <submittedName>
        <fullName evidence="2">RWDD2A protein</fullName>
    </submittedName>
</protein>
<evidence type="ECO:0000259" key="1">
    <source>
        <dbReference type="PROSITE" id="PS50908"/>
    </source>
</evidence>
<accession>A0A0C9S067</accession>
<dbReference type="InterPro" id="IPR017359">
    <property type="entry name" value="Phi-like"/>
</dbReference>
<accession>A0A9R1SYM2</accession>
<dbReference type="SUPFAM" id="SSF54495">
    <property type="entry name" value="UBC-like"/>
    <property type="match status" value="1"/>
</dbReference>
<dbReference type="RefSeq" id="XP_011299435.1">
    <property type="nucleotide sequence ID" value="XM_011301133.1"/>
</dbReference>
<evidence type="ECO:0000313" key="3">
    <source>
        <dbReference type="Proteomes" id="UP000694866"/>
    </source>
</evidence>
<keyword evidence="3" id="KW-1185">Reference proteome</keyword>
<dbReference type="OrthoDB" id="432412at2759"/>
<dbReference type="PANTHER" id="PTHR15955">
    <property type="entry name" value="RWD DOMAIN CONTAINING PROTEIN 2"/>
    <property type="match status" value="1"/>
</dbReference>
<dbReference type="InterPro" id="IPR010541">
    <property type="entry name" value="Prp3_C"/>
</dbReference>
<dbReference type="Proteomes" id="UP000694866">
    <property type="component" value="Unplaced"/>
</dbReference>
<dbReference type="InterPro" id="IPR006575">
    <property type="entry name" value="RWD_dom"/>
</dbReference>
<evidence type="ECO:0000313" key="4">
    <source>
        <dbReference type="RefSeq" id="XP_011299435.1"/>
    </source>
</evidence>